<keyword evidence="4" id="KW-1185">Reference proteome</keyword>
<evidence type="ECO:0000313" key="4">
    <source>
        <dbReference type="Proteomes" id="UP000199051"/>
    </source>
</evidence>
<feature type="transmembrane region" description="Helical" evidence="2">
    <location>
        <begin position="222"/>
        <end position="243"/>
    </location>
</feature>
<organism evidence="3 4">
    <name type="scientific">Actinokineospora terrae</name>
    <dbReference type="NCBI Taxonomy" id="155974"/>
    <lineage>
        <taxon>Bacteria</taxon>
        <taxon>Bacillati</taxon>
        <taxon>Actinomycetota</taxon>
        <taxon>Actinomycetes</taxon>
        <taxon>Pseudonocardiales</taxon>
        <taxon>Pseudonocardiaceae</taxon>
        <taxon>Actinokineospora</taxon>
    </lineage>
</organism>
<evidence type="ECO:0000313" key="3">
    <source>
        <dbReference type="EMBL" id="SER61671.1"/>
    </source>
</evidence>
<keyword evidence="2" id="KW-1133">Transmembrane helix</keyword>
<dbReference type="AlphaFoldDB" id="A0A1H9QM70"/>
<gene>
    <name evidence="3" type="ORF">SAMN04487818_104356</name>
</gene>
<feature type="transmembrane region" description="Helical" evidence="2">
    <location>
        <begin position="31"/>
        <end position="50"/>
    </location>
</feature>
<evidence type="ECO:0000256" key="2">
    <source>
        <dbReference type="SAM" id="Phobius"/>
    </source>
</evidence>
<keyword evidence="2" id="KW-0472">Membrane</keyword>
<dbReference type="EMBL" id="FOGI01000004">
    <property type="protein sequence ID" value="SER61671.1"/>
    <property type="molecule type" value="Genomic_DNA"/>
</dbReference>
<feature type="transmembrane region" description="Helical" evidence="2">
    <location>
        <begin position="199"/>
        <end position="216"/>
    </location>
</feature>
<reference evidence="4" key="1">
    <citation type="submission" date="2016-10" db="EMBL/GenBank/DDBJ databases">
        <authorList>
            <person name="Varghese N."/>
            <person name="Submissions S."/>
        </authorList>
    </citation>
    <scope>NUCLEOTIDE SEQUENCE [LARGE SCALE GENOMIC DNA]</scope>
    <source>
        <strain evidence="4">DSM 44260</strain>
    </source>
</reference>
<proteinExistence type="predicted"/>
<name>A0A1H9QM70_9PSEU</name>
<dbReference type="Proteomes" id="UP000199051">
    <property type="component" value="Unassembled WGS sequence"/>
</dbReference>
<accession>A0A1H9QM70</accession>
<keyword evidence="2" id="KW-0812">Transmembrane</keyword>
<feature type="transmembrane region" description="Helical" evidence="2">
    <location>
        <begin position="56"/>
        <end position="73"/>
    </location>
</feature>
<feature type="compositionally biased region" description="Low complexity" evidence="1">
    <location>
        <begin position="352"/>
        <end position="364"/>
    </location>
</feature>
<feature type="region of interest" description="Disordered" evidence="1">
    <location>
        <begin position="352"/>
        <end position="374"/>
    </location>
</feature>
<dbReference type="STRING" id="155974.SAMN04487818_104356"/>
<evidence type="ECO:0000256" key="1">
    <source>
        <dbReference type="SAM" id="MobiDB-lite"/>
    </source>
</evidence>
<sequence>MLIEPVLDRPVLSDPTTELLVRLRPGATRSLLLVSLAQGVFLTLIAVFVAAFGDPLLAAVCGVVAVVALRNAWHVGRVVRLGRLGAALLPGAHWRPVEVTVLRRSLYGSDLGVVVDGVTVPFRVVGLVAAHRVVVRRTGRAWLVDGGAVAAIRVEGSHEAYPATRLPKAPAARPVPKAETGDPIAIWARLLAARAWQPVLPLTVVVLPSVFVVGVLDSDGLAGLVTVLVMAVLIGAVAARTWYRVVDRRLPGLVAAGGWLPVSASVAPWSPRRDSSAKTTAALRYADGTTAEVALPNAMTDLLGAVHDTGGAWVAGRVEPGRFVAVGYPGYPMVAVGRVTTVGHVPVGSDVAAGSSASSGSVAAPLGDASGSQA</sequence>
<protein>
    <submittedName>
        <fullName evidence="3">Uncharacterized protein</fullName>
    </submittedName>
</protein>